<feature type="region of interest" description="Disordered" evidence="1">
    <location>
        <begin position="23"/>
        <end position="44"/>
    </location>
</feature>
<protein>
    <submittedName>
        <fullName evidence="2">Uncharacterized protein</fullName>
    </submittedName>
</protein>
<dbReference type="InterPro" id="IPR050600">
    <property type="entry name" value="SETD3_SETD6_MTase"/>
</dbReference>
<dbReference type="Proteomes" id="UP001279734">
    <property type="component" value="Unassembled WGS sequence"/>
</dbReference>
<feature type="compositionally biased region" description="Polar residues" evidence="1">
    <location>
        <begin position="34"/>
        <end position="44"/>
    </location>
</feature>
<dbReference type="Gene3D" id="3.90.1410.10">
    <property type="entry name" value="set domain protein methyltransferase, domain 1"/>
    <property type="match status" value="1"/>
</dbReference>
<evidence type="ECO:0000256" key="1">
    <source>
        <dbReference type="SAM" id="MobiDB-lite"/>
    </source>
</evidence>
<sequence>MVPLADLFNHKTGTEDVHFTFASSAGESEDDTENTTNCSDGELQTESSFFTDDRSISAVIGKTSLDRADFGYPQDVKENSTVLEMIIVKDVKAGVEVFNTYGLMGNAALLHRYGFTEIDNPYDIVNIDLDLVVQWSSATFSGRFTRSRLSLWRRLSYAGCVSQNSEYFEISFDGEPQIELLILLHIISLTEDAYTELNLAVSVAENSKESLIYNSLKKSNGMLLSSDGILLSKGVRRALLSLADMRESLYGLSSLDDDIEKLRNSCCIRERKLYHSLTLRVSERRILNRLRTWSAGIARRVAFSKKLKR</sequence>
<dbReference type="PANTHER" id="PTHR13271">
    <property type="entry name" value="UNCHARACTERIZED PUTATIVE METHYLTRANSFERASE"/>
    <property type="match status" value="1"/>
</dbReference>
<comment type="caution">
    <text evidence="2">The sequence shown here is derived from an EMBL/GenBank/DDBJ whole genome shotgun (WGS) entry which is preliminary data.</text>
</comment>
<dbReference type="AlphaFoldDB" id="A0AAD3P8W9"/>
<reference evidence="2" key="1">
    <citation type="submission" date="2023-05" db="EMBL/GenBank/DDBJ databases">
        <title>Nepenthes gracilis genome sequencing.</title>
        <authorList>
            <person name="Fukushima K."/>
        </authorList>
    </citation>
    <scope>NUCLEOTIDE SEQUENCE</scope>
    <source>
        <strain evidence="2">SING2019-196</strain>
    </source>
</reference>
<organism evidence="2 3">
    <name type="scientific">Nepenthes gracilis</name>
    <name type="common">Slender pitcher plant</name>
    <dbReference type="NCBI Taxonomy" id="150966"/>
    <lineage>
        <taxon>Eukaryota</taxon>
        <taxon>Viridiplantae</taxon>
        <taxon>Streptophyta</taxon>
        <taxon>Embryophyta</taxon>
        <taxon>Tracheophyta</taxon>
        <taxon>Spermatophyta</taxon>
        <taxon>Magnoliopsida</taxon>
        <taxon>eudicotyledons</taxon>
        <taxon>Gunneridae</taxon>
        <taxon>Pentapetalae</taxon>
        <taxon>Caryophyllales</taxon>
        <taxon>Nepenthaceae</taxon>
        <taxon>Nepenthes</taxon>
    </lineage>
</organism>
<dbReference type="PANTHER" id="PTHR13271:SF34">
    <property type="entry name" value="N-LYSINE METHYLTRANSFERASE SETD6"/>
    <property type="match status" value="1"/>
</dbReference>
<dbReference type="InterPro" id="IPR046341">
    <property type="entry name" value="SET_dom_sf"/>
</dbReference>
<name>A0AAD3P8W9_NEPGR</name>
<evidence type="ECO:0000313" key="3">
    <source>
        <dbReference type="Proteomes" id="UP001279734"/>
    </source>
</evidence>
<evidence type="ECO:0000313" key="2">
    <source>
        <dbReference type="EMBL" id="GMG99871.1"/>
    </source>
</evidence>
<gene>
    <name evidence="2" type="ORF">Nepgr_001711</name>
</gene>
<dbReference type="GO" id="GO:0005634">
    <property type="term" value="C:nucleus"/>
    <property type="evidence" value="ECO:0007669"/>
    <property type="project" value="TreeGrafter"/>
</dbReference>
<dbReference type="EMBL" id="BSYO01000001">
    <property type="protein sequence ID" value="GMG99871.1"/>
    <property type="molecule type" value="Genomic_DNA"/>
</dbReference>
<accession>A0AAD3P8W9</accession>
<dbReference type="SUPFAM" id="SSF82199">
    <property type="entry name" value="SET domain"/>
    <property type="match status" value="1"/>
</dbReference>
<proteinExistence type="predicted"/>
<dbReference type="GO" id="GO:0016279">
    <property type="term" value="F:protein-lysine N-methyltransferase activity"/>
    <property type="evidence" value="ECO:0007669"/>
    <property type="project" value="TreeGrafter"/>
</dbReference>
<keyword evidence="3" id="KW-1185">Reference proteome</keyword>